<dbReference type="Pfam" id="PF17655">
    <property type="entry name" value="IRK_C"/>
    <property type="match status" value="1"/>
</dbReference>
<dbReference type="GO" id="GO:0005886">
    <property type="term" value="C:plasma membrane"/>
    <property type="evidence" value="ECO:0007669"/>
    <property type="project" value="TreeGrafter"/>
</dbReference>
<keyword evidence="3" id="KW-0633">Potassium transport</keyword>
<keyword evidence="10 14" id="KW-0407">Ion channel</keyword>
<keyword evidence="7 11" id="KW-1133">Transmembrane helix</keyword>
<comment type="caution">
    <text evidence="14">The sequence shown here is derived from an EMBL/GenBank/DDBJ whole genome shotgun (WGS) entry which is preliminary data.</text>
</comment>
<evidence type="ECO:0000256" key="4">
    <source>
        <dbReference type="ARBA" id="ARBA00022692"/>
    </source>
</evidence>
<dbReference type="GO" id="GO:0034702">
    <property type="term" value="C:monoatomic ion channel complex"/>
    <property type="evidence" value="ECO:0007669"/>
    <property type="project" value="UniProtKB-KW"/>
</dbReference>
<dbReference type="InterPro" id="IPR041647">
    <property type="entry name" value="IRK_C"/>
</dbReference>
<gene>
    <name evidence="14" type="ORF">MiSe_15100</name>
</gene>
<evidence type="ECO:0000256" key="8">
    <source>
        <dbReference type="ARBA" id="ARBA00023065"/>
    </source>
</evidence>
<protein>
    <submittedName>
        <fullName evidence="14">K+ channel inward rectifier domain-containing protein</fullName>
    </submittedName>
</protein>
<dbReference type="InterPro" id="IPR013099">
    <property type="entry name" value="K_chnl_dom"/>
</dbReference>
<dbReference type="Proteomes" id="UP001050975">
    <property type="component" value="Unassembled WGS sequence"/>
</dbReference>
<dbReference type="GO" id="GO:0034765">
    <property type="term" value="P:regulation of monoatomic ion transmembrane transport"/>
    <property type="evidence" value="ECO:0007669"/>
    <property type="project" value="TreeGrafter"/>
</dbReference>
<reference evidence="14" key="1">
    <citation type="submission" date="2019-10" db="EMBL/GenBank/DDBJ databases">
        <title>Draft genome sequece of Microseira wollei NIES-4236.</title>
        <authorList>
            <person name="Yamaguchi H."/>
            <person name="Suzuki S."/>
            <person name="Kawachi M."/>
        </authorList>
    </citation>
    <scope>NUCLEOTIDE SEQUENCE</scope>
    <source>
        <strain evidence="14">NIES-4236</strain>
    </source>
</reference>
<evidence type="ECO:0000313" key="15">
    <source>
        <dbReference type="Proteomes" id="UP001050975"/>
    </source>
</evidence>
<evidence type="ECO:0000256" key="6">
    <source>
        <dbReference type="ARBA" id="ARBA00022958"/>
    </source>
</evidence>
<evidence type="ECO:0000256" key="10">
    <source>
        <dbReference type="ARBA" id="ARBA00023303"/>
    </source>
</evidence>
<name>A0AAV3X3E6_9CYAN</name>
<evidence type="ECO:0000256" key="1">
    <source>
        <dbReference type="ARBA" id="ARBA00004141"/>
    </source>
</evidence>
<keyword evidence="6" id="KW-0630">Potassium</keyword>
<evidence type="ECO:0000259" key="13">
    <source>
        <dbReference type="Pfam" id="PF17655"/>
    </source>
</evidence>
<feature type="transmembrane region" description="Helical" evidence="11">
    <location>
        <begin position="114"/>
        <end position="139"/>
    </location>
</feature>
<dbReference type="RefSeq" id="WP_226577077.1">
    <property type="nucleotide sequence ID" value="NZ_BLAY01000017.1"/>
</dbReference>
<keyword evidence="8" id="KW-0406">Ion transport</keyword>
<feature type="transmembrane region" description="Helical" evidence="11">
    <location>
        <begin position="88"/>
        <end position="108"/>
    </location>
</feature>
<dbReference type="Gene3D" id="1.10.287.70">
    <property type="match status" value="1"/>
</dbReference>
<dbReference type="GO" id="GO:1990573">
    <property type="term" value="P:potassium ion import across plasma membrane"/>
    <property type="evidence" value="ECO:0007669"/>
    <property type="project" value="TreeGrafter"/>
</dbReference>
<feature type="domain" description="Potassium channel" evidence="12">
    <location>
        <begin position="69"/>
        <end position="138"/>
    </location>
</feature>
<keyword evidence="15" id="KW-1185">Reference proteome</keyword>
<proteinExistence type="predicted"/>
<evidence type="ECO:0000256" key="5">
    <source>
        <dbReference type="ARBA" id="ARBA00022882"/>
    </source>
</evidence>
<evidence type="ECO:0000256" key="7">
    <source>
        <dbReference type="ARBA" id="ARBA00022989"/>
    </source>
</evidence>
<comment type="subcellular location">
    <subcellularLocation>
        <location evidence="1">Membrane</location>
        <topology evidence="1">Multi-pass membrane protein</topology>
    </subcellularLocation>
</comment>
<dbReference type="PANTHER" id="PTHR11767">
    <property type="entry name" value="INWARD RECTIFIER POTASSIUM CHANNEL"/>
    <property type="match status" value="1"/>
</dbReference>
<dbReference type="Pfam" id="PF07885">
    <property type="entry name" value="Ion_trans_2"/>
    <property type="match status" value="1"/>
</dbReference>
<evidence type="ECO:0000259" key="12">
    <source>
        <dbReference type="Pfam" id="PF07885"/>
    </source>
</evidence>
<dbReference type="SUPFAM" id="SSF81324">
    <property type="entry name" value="Voltage-gated potassium channels"/>
    <property type="match status" value="1"/>
</dbReference>
<dbReference type="InterPro" id="IPR016449">
    <property type="entry name" value="K_chnl_inward-rec_Kir"/>
</dbReference>
<feature type="transmembrane region" description="Helical" evidence="11">
    <location>
        <begin position="55"/>
        <end position="76"/>
    </location>
</feature>
<dbReference type="Gene3D" id="2.60.40.1400">
    <property type="entry name" value="G protein-activated inward rectifier potassium channel 1"/>
    <property type="match status" value="1"/>
</dbReference>
<keyword evidence="9 11" id="KW-0472">Membrane</keyword>
<dbReference type="SUPFAM" id="SSF81296">
    <property type="entry name" value="E set domains"/>
    <property type="match status" value="1"/>
</dbReference>
<evidence type="ECO:0000313" key="14">
    <source>
        <dbReference type="EMBL" id="GET36758.1"/>
    </source>
</evidence>
<evidence type="ECO:0000256" key="9">
    <source>
        <dbReference type="ARBA" id="ARBA00023136"/>
    </source>
</evidence>
<sequence>MGKRQDSPAQSRQRAVGISRFVRRDGQTDILRKGSSHSWKSDLYHWLLALKWPQFFGLISVLYLASNALFAFAYLLESGSIHNARPGSFLDAFFFSVQTMATIGYGAMYPVTPYANAIVALEALVGLLGVAMVTGLAFARFSTPTAKVMFSDVAVIATRNGVPTLMLRAANRRRNSILEAQIRLTLARNELTDEGEFMRRLHDLELIRNGTPIFALSWTAMHPIDEKSPLYGCTPESLAEQEVELIVTLTGLDETVSQTIHARYSYVAEEILWNMRFVDILGKTPEGKRYVDYRRFHDVIPVDRGEK</sequence>
<organism evidence="14 15">
    <name type="scientific">Microseira wollei NIES-4236</name>
    <dbReference type="NCBI Taxonomy" id="2530354"/>
    <lineage>
        <taxon>Bacteria</taxon>
        <taxon>Bacillati</taxon>
        <taxon>Cyanobacteriota</taxon>
        <taxon>Cyanophyceae</taxon>
        <taxon>Oscillatoriophycideae</taxon>
        <taxon>Aerosakkonematales</taxon>
        <taxon>Aerosakkonemataceae</taxon>
        <taxon>Microseira</taxon>
    </lineage>
</organism>
<evidence type="ECO:0000256" key="3">
    <source>
        <dbReference type="ARBA" id="ARBA00022538"/>
    </source>
</evidence>
<feature type="domain" description="Inward rectifier potassium channel C-terminal" evidence="13">
    <location>
        <begin position="148"/>
        <end position="303"/>
    </location>
</feature>
<evidence type="ECO:0000256" key="11">
    <source>
        <dbReference type="SAM" id="Phobius"/>
    </source>
</evidence>
<dbReference type="InterPro" id="IPR014756">
    <property type="entry name" value="Ig_E-set"/>
</dbReference>
<dbReference type="InterPro" id="IPR013518">
    <property type="entry name" value="K_chnl_inward-rec_Kir_cyto"/>
</dbReference>
<dbReference type="PRINTS" id="PR01320">
    <property type="entry name" value="KIRCHANNEL"/>
</dbReference>
<keyword evidence="4 11" id="KW-0812">Transmembrane</keyword>
<dbReference type="PANTHER" id="PTHR11767:SF102">
    <property type="entry name" value="INWARDLY RECTIFYING POTASSIUM CHANNEL 1, ISOFORM F"/>
    <property type="match status" value="1"/>
</dbReference>
<dbReference type="EMBL" id="BLAY01000017">
    <property type="protein sequence ID" value="GET36758.1"/>
    <property type="molecule type" value="Genomic_DNA"/>
</dbReference>
<accession>A0AAV3X3E6</accession>
<keyword evidence="5" id="KW-0851">Voltage-gated channel</keyword>
<dbReference type="AlphaFoldDB" id="A0AAV3X3E6"/>
<keyword evidence="2" id="KW-0813">Transport</keyword>
<dbReference type="GO" id="GO:0005242">
    <property type="term" value="F:inward rectifier potassium channel activity"/>
    <property type="evidence" value="ECO:0007669"/>
    <property type="project" value="InterPro"/>
</dbReference>
<evidence type="ECO:0000256" key="2">
    <source>
        <dbReference type="ARBA" id="ARBA00022448"/>
    </source>
</evidence>